<evidence type="ECO:0000256" key="1">
    <source>
        <dbReference type="SAM" id="MobiDB-lite"/>
    </source>
</evidence>
<dbReference type="EMBL" id="JBFTWV010000209">
    <property type="protein sequence ID" value="KAL2783832.1"/>
    <property type="molecule type" value="Genomic_DNA"/>
</dbReference>
<proteinExistence type="predicted"/>
<gene>
    <name evidence="2" type="ORF">BJX66DRAFT_111774</name>
</gene>
<organism evidence="2 3">
    <name type="scientific">Aspergillus keveii</name>
    <dbReference type="NCBI Taxonomy" id="714993"/>
    <lineage>
        <taxon>Eukaryota</taxon>
        <taxon>Fungi</taxon>
        <taxon>Dikarya</taxon>
        <taxon>Ascomycota</taxon>
        <taxon>Pezizomycotina</taxon>
        <taxon>Eurotiomycetes</taxon>
        <taxon>Eurotiomycetidae</taxon>
        <taxon>Eurotiales</taxon>
        <taxon>Aspergillaceae</taxon>
        <taxon>Aspergillus</taxon>
        <taxon>Aspergillus subgen. Nidulantes</taxon>
    </lineage>
</organism>
<keyword evidence="3" id="KW-1185">Reference proteome</keyword>
<feature type="region of interest" description="Disordered" evidence="1">
    <location>
        <begin position="1"/>
        <end position="45"/>
    </location>
</feature>
<dbReference type="Proteomes" id="UP001610563">
    <property type="component" value="Unassembled WGS sequence"/>
</dbReference>
<reference evidence="2 3" key="1">
    <citation type="submission" date="2024-07" db="EMBL/GenBank/DDBJ databases">
        <title>Section-level genome sequencing and comparative genomics of Aspergillus sections Usti and Cavernicolus.</title>
        <authorList>
            <consortium name="Lawrence Berkeley National Laboratory"/>
            <person name="Nybo J.L."/>
            <person name="Vesth T.C."/>
            <person name="Theobald S."/>
            <person name="Frisvad J.C."/>
            <person name="Larsen T.O."/>
            <person name="Kjaerboelling I."/>
            <person name="Rothschild-Mancinelli K."/>
            <person name="Lyhne E.K."/>
            <person name="Kogle M.E."/>
            <person name="Barry K."/>
            <person name="Clum A."/>
            <person name="Na H."/>
            <person name="Ledsgaard L."/>
            <person name="Lin J."/>
            <person name="Lipzen A."/>
            <person name="Kuo A."/>
            <person name="Riley R."/>
            <person name="Mondo S."/>
            <person name="Labutti K."/>
            <person name="Haridas S."/>
            <person name="Pangalinan J."/>
            <person name="Salamov A.A."/>
            <person name="Simmons B.A."/>
            <person name="Magnuson J.K."/>
            <person name="Chen J."/>
            <person name="Drula E."/>
            <person name="Henrissat B."/>
            <person name="Wiebenga A."/>
            <person name="Lubbers R.J."/>
            <person name="Gomes A.C."/>
            <person name="Makela M.R."/>
            <person name="Stajich J."/>
            <person name="Grigoriev I.V."/>
            <person name="Mortensen U.H."/>
            <person name="De Vries R.P."/>
            <person name="Baker S.E."/>
            <person name="Andersen M.R."/>
        </authorList>
    </citation>
    <scope>NUCLEOTIDE SEQUENCE [LARGE SCALE GENOMIC DNA]</scope>
    <source>
        <strain evidence="2 3">CBS 209.92</strain>
    </source>
</reference>
<evidence type="ECO:0008006" key="4">
    <source>
        <dbReference type="Google" id="ProtNLM"/>
    </source>
</evidence>
<dbReference type="InterPro" id="IPR052973">
    <property type="entry name" value="Fungal_sec-metab_reg_TF"/>
</dbReference>
<evidence type="ECO:0000313" key="3">
    <source>
        <dbReference type="Proteomes" id="UP001610563"/>
    </source>
</evidence>
<sequence length="383" mass="43492">MDSSGSAYQDLHDFEQNNPGSRGFTNELYHYEQPTPHDSLSDPLPGLALAPNTDYQLVHCSVFNPAIQGNEIIPALPRSPSSQALDRLDQTRWESVRLLRRCAFCRAQRKKCEPLENSSDSRCVRCAAKKLPASICTHSPITNHKPFEKWMDSVYRSLFTAVEKPSSGGINVELGHYPGGPTLQVLCCGFEPSYGHQVRVLKKDSLGWHATPTTAYCVTKYNSKFLDYVRACIPYVLHDICEGTDPVCGFFKIARCHLDVSIIRDCLELYTCLRLLFIGWQFHGYETLGMQMVGDPASAWYGRIPVPRMVQNQLGHQLELRMIGLDSKILSALHILLKKRDRSLWVVTTLTVFFLLHVRELDGARNIFWKRANFGFIRLSRQV</sequence>
<dbReference type="PANTHER" id="PTHR35392:SF3">
    <property type="entry name" value="ZN(2)-C6 FUNGAL-TYPE DOMAIN-CONTAINING PROTEIN"/>
    <property type="match status" value="1"/>
</dbReference>
<dbReference type="PANTHER" id="PTHR35392">
    <property type="entry name" value="ZN(II)2CYS6 TRANSCRIPTION FACTOR (EUROFUNG)-RELATED-RELATED"/>
    <property type="match status" value="1"/>
</dbReference>
<comment type="caution">
    <text evidence="2">The sequence shown here is derived from an EMBL/GenBank/DDBJ whole genome shotgun (WGS) entry which is preliminary data.</text>
</comment>
<protein>
    <recommendedName>
        <fullName evidence="4">Zn(2)-C6 fungal-type domain-containing protein</fullName>
    </recommendedName>
</protein>
<name>A0ABR4FKS4_9EURO</name>
<evidence type="ECO:0000313" key="2">
    <source>
        <dbReference type="EMBL" id="KAL2783832.1"/>
    </source>
</evidence>
<accession>A0ABR4FKS4</accession>